<keyword evidence="2" id="KW-1185">Reference proteome</keyword>
<dbReference type="Proteomes" id="UP000828941">
    <property type="component" value="Chromosome 12"/>
</dbReference>
<protein>
    <submittedName>
        <fullName evidence="1">Uncharacterized protein</fullName>
    </submittedName>
</protein>
<evidence type="ECO:0000313" key="2">
    <source>
        <dbReference type="Proteomes" id="UP000828941"/>
    </source>
</evidence>
<reference evidence="1 2" key="1">
    <citation type="journal article" date="2022" name="DNA Res.">
        <title>Chromosomal-level genome assembly of the orchid tree Bauhinia variegata (Leguminosae; Cercidoideae) supports the allotetraploid origin hypothesis of Bauhinia.</title>
        <authorList>
            <person name="Zhong Y."/>
            <person name="Chen Y."/>
            <person name="Zheng D."/>
            <person name="Pang J."/>
            <person name="Liu Y."/>
            <person name="Luo S."/>
            <person name="Meng S."/>
            <person name="Qian L."/>
            <person name="Wei D."/>
            <person name="Dai S."/>
            <person name="Zhou R."/>
        </authorList>
    </citation>
    <scope>NUCLEOTIDE SEQUENCE [LARGE SCALE GENOMIC DNA]</scope>
    <source>
        <strain evidence="1">BV-YZ2020</strain>
    </source>
</reference>
<gene>
    <name evidence="1" type="ORF">L6164_031556</name>
</gene>
<accession>A0ACB9LG35</accession>
<sequence length="112" mass="12573">MLSACLASLYFSKFLAFNVAWKYRPSPPCLYQSHLPSVFVNLHTNSTTDSLFSSFLCAKNVSVDLDALSSLSYRSFSIDCLFMLGRGSISSSDLLIDDPVLRYHCYHAICIR</sequence>
<dbReference type="EMBL" id="CM039437">
    <property type="protein sequence ID" value="KAI4308482.1"/>
    <property type="molecule type" value="Genomic_DNA"/>
</dbReference>
<organism evidence="1 2">
    <name type="scientific">Bauhinia variegata</name>
    <name type="common">Purple orchid tree</name>
    <name type="synonym">Phanera variegata</name>
    <dbReference type="NCBI Taxonomy" id="167791"/>
    <lineage>
        <taxon>Eukaryota</taxon>
        <taxon>Viridiplantae</taxon>
        <taxon>Streptophyta</taxon>
        <taxon>Embryophyta</taxon>
        <taxon>Tracheophyta</taxon>
        <taxon>Spermatophyta</taxon>
        <taxon>Magnoliopsida</taxon>
        <taxon>eudicotyledons</taxon>
        <taxon>Gunneridae</taxon>
        <taxon>Pentapetalae</taxon>
        <taxon>rosids</taxon>
        <taxon>fabids</taxon>
        <taxon>Fabales</taxon>
        <taxon>Fabaceae</taxon>
        <taxon>Cercidoideae</taxon>
        <taxon>Cercideae</taxon>
        <taxon>Bauhiniinae</taxon>
        <taxon>Bauhinia</taxon>
    </lineage>
</organism>
<comment type="caution">
    <text evidence="1">The sequence shown here is derived from an EMBL/GenBank/DDBJ whole genome shotgun (WGS) entry which is preliminary data.</text>
</comment>
<evidence type="ECO:0000313" key="1">
    <source>
        <dbReference type="EMBL" id="KAI4308482.1"/>
    </source>
</evidence>
<proteinExistence type="predicted"/>
<name>A0ACB9LG35_BAUVA</name>